<dbReference type="InterPro" id="IPR023367">
    <property type="entry name" value="Peptidase_M42_dom2"/>
</dbReference>
<dbReference type="Gene3D" id="2.40.30.40">
    <property type="entry name" value="Peptidase M42, domain 2"/>
    <property type="match status" value="1"/>
</dbReference>
<dbReference type="Proteomes" id="UP000719942">
    <property type="component" value="Unassembled WGS sequence"/>
</dbReference>
<evidence type="ECO:0000256" key="3">
    <source>
        <dbReference type="ARBA" id="ARBA00022670"/>
    </source>
</evidence>
<evidence type="ECO:0000256" key="1">
    <source>
        <dbReference type="ARBA" id="ARBA00006272"/>
    </source>
</evidence>
<dbReference type="Gene3D" id="3.40.630.10">
    <property type="entry name" value="Zn peptidases"/>
    <property type="match status" value="1"/>
</dbReference>
<sequence length="353" mass="38498">MLRLIQDISNANGASGFEDEVLTVIRRYGERLGEFSEDSLRNLFLRRAGNRGGRPVVQLDAHTDEVSFMVQAIKPNGTLVFITLGGWVANNIPAHRVRVRNADGEYIPGVIASKPPHFMTEAERNAPVDVSNMVIDVGATSKEEAIRDFKIRIGEPVVPDVAYEYIENRGLMIGKAFDCRLGCASILGTLQALKDKKLDVDVTAGFAVQEEVGTRGACVTSRTIRPDIAIVFEGCPADDTFTEEYLTQTAIRKGPMLRHIDARMITNPRYQRYVLDLGAKLGIPVQESVRKGGSTNGAPIHLSNAGVPVVVVGLPVRYIHTHFGIAAFSDVENAVKLASAVIESLNADVIRSF</sequence>
<comment type="caution">
    <text evidence="7">The sequence shown here is derived from an EMBL/GenBank/DDBJ whole genome shotgun (WGS) entry which is preliminary data.</text>
</comment>
<evidence type="ECO:0000256" key="4">
    <source>
        <dbReference type="ARBA" id="ARBA00022723"/>
    </source>
</evidence>
<proteinExistence type="inferred from homology"/>
<dbReference type="PIRSF" id="PIRSF001123">
    <property type="entry name" value="PepA_GA"/>
    <property type="match status" value="1"/>
</dbReference>
<dbReference type="Pfam" id="PF05343">
    <property type="entry name" value="Peptidase_M42"/>
    <property type="match status" value="1"/>
</dbReference>
<keyword evidence="4" id="KW-0479">Metal-binding</keyword>
<organism evidence="7 8">
    <name type="scientific">Caproiciproducens faecalis</name>
    <dbReference type="NCBI Taxonomy" id="2820301"/>
    <lineage>
        <taxon>Bacteria</taxon>
        <taxon>Bacillati</taxon>
        <taxon>Bacillota</taxon>
        <taxon>Clostridia</taxon>
        <taxon>Eubacteriales</taxon>
        <taxon>Acutalibacteraceae</taxon>
        <taxon>Caproiciproducens</taxon>
    </lineage>
</organism>
<evidence type="ECO:0000256" key="5">
    <source>
        <dbReference type="ARBA" id="ARBA00022801"/>
    </source>
</evidence>
<evidence type="ECO:0000256" key="6">
    <source>
        <dbReference type="PIRNR" id="PIRNR001123"/>
    </source>
</evidence>
<dbReference type="InterPro" id="IPR008007">
    <property type="entry name" value="Peptidase_M42"/>
</dbReference>
<keyword evidence="8" id="KW-1185">Reference proteome</keyword>
<evidence type="ECO:0000313" key="8">
    <source>
        <dbReference type="Proteomes" id="UP000719942"/>
    </source>
</evidence>
<dbReference type="SUPFAM" id="SSF53187">
    <property type="entry name" value="Zn-dependent exopeptidases"/>
    <property type="match status" value="1"/>
</dbReference>
<name>A0ABS7DKY5_9FIRM</name>
<dbReference type="PANTHER" id="PTHR32481:SF0">
    <property type="entry name" value="AMINOPEPTIDASE YPDE-RELATED"/>
    <property type="match status" value="1"/>
</dbReference>
<evidence type="ECO:0000313" key="7">
    <source>
        <dbReference type="EMBL" id="MBW7571938.1"/>
    </source>
</evidence>
<keyword evidence="3" id="KW-0645">Protease</keyword>
<comment type="similarity">
    <text evidence="1 6">Belongs to the peptidase M42 family.</text>
</comment>
<dbReference type="EMBL" id="JAGFNZ010000001">
    <property type="protein sequence ID" value="MBW7571938.1"/>
    <property type="molecule type" value="Genomic_DNA"/>
</dbReference>
<keyword evidence="5" id="KW-0378">Hydrolase</keyword>
<dbReference type="InterPro" id="IPR051464">
    <property type="entry name" value="Peptidase_M42_aminopept"/>
</dbReference>
<dbReference type="PANTHER" id="PTHR32481">
    <property type="entry name" value="AMINOPEPTIDASE"/>
    <property type="match status" value="1"/>
</dbReference>
<dbReference type="SUPFAM" id="SSF101821">
    <property type="entry name" value="Aminopeptidase/glucanase lid domain"/>
    <property type="match status" value="1"/>
</dbReference>
<keyword evidence="2" id="KW-0031">Aminopeptidase</keyword>
<reference evidence="7 8" key="1">
    <citation type="submission" date="2021-03" db="EMBL/GenBank/DDBJ databases">
        <title>Caproiciproducens sp. nov. isolated from feces of cow.</title>
        <authorList>
            <person name="Choi J.-Y."/>
        </authorList>
    </citation>
    <scope>NUCLEOTIDE SEQUENCE [LARGE SCALE GENOMIC DNA]</scope>
    <source>
        <strain evidence="7 8">AGMB10547</strain>
    </source>
</reference>
<protein>
    <submittedName>
        <fullName evidence="7">M42 family peptidase</fullName>
    </submittedName>
</protein>
<gene>
    <name evidence="7" type="ORF">J5W02_03860</name>
</gene>
<accession>A0ABS7DKY5</accession>
<evidence type="ECO:0000256" key="2">
    <source>
        <dbReference type="ARBA" id="ARBA00022438"/>
    </source>
</evidence>